<evidence type="ECO:0000256" key="3">
    <source>
        <dbReference type="ARBA" id="ARBA00022679"/>
    </source>
</evidence>
<keyword evidence="3" id="KW-0808">Transferase</keyword>
<dbReference type="AlphaFoldDB" id="A0A9P3G2Z3"/>
<dbReference type="InterPro" id="IPR013216">
    <property type="entry name" value="Methyltransf_11"/>
</dbReference>
<organism evidence="5 6">
    <name type="scientific">Phanerochaete sordida</name>
    <dbReference type="NCBI Taxonomy" id="48140"/>
    <lineage>
        <taxon>Eukaryota</taxon>
        <taxon>Fungi</taxon>
        <taxon>Dikarya</taxon>
        <taxon>Basidiomycota</taxon>
        <taxon>Agaricomycotina</taxon>
        <taxon>Agaricomycetes</taxon>
        <taxon>Polyporales</taxon>
        <taxon>Phanerochaetaceae</taxon>
        <taxon>Phanerochaete</taxon>
    </lineage>
</organism>
<evidence type="ECO:0000313" key="6">
    <source>
        <dbReference type="Proteomes" id="UP000703269"/>
    </source>
</evidence>
<dbReference type="Gene3D" id="3.40.50.150">
    <property type="entry name" value="Vaccinia Virus protein VP39"/>
    <property type="match status" value="1"/>
</dbReference>
<gene>
    <name evidence="5" type="ORF">PsYK624_030070</name>
</gene>
<protein>
    <submittedName>
        <fullName evidence="5">S-adenosyl-L-methionine-dependent methyltransferase</fullName>
    </submittedName>
</protein>
<comment type="caution">
    <text evidence="5">The sequence shown here is derived from an EMBL/GenBank/DDBJ whole genome shotgun (WGS) entry which is preliminary data.</text>
</comment>
<keyword evidence="2 5" id="KW-0489">Methyltransferase</keyword>
<proteinExistence type="inferred from homology"/>
<dbReference type="PANTHER" id="PTHR44942">
    <property type="entry name" value="METHYLTRANSF_11 DOMAIN-CONTAINING PROTEIN"/>
    <property type="match status" value="1"/>
</dbReference>
<dbReference type="Pfam" id="PF08241">
    <property type="entry name" value="Methyltransf_11"/>
    <property type="match status" value="1"/>
</dbReference>
<comment type="similarity">
    <text evidence="1">Belongs to the methyltransferase superfamily.</text>
</comment>
<evidence type="ECO:0000256" key="1">
    <source>
        <dbReference type="ARBA" id="ARBA00008361"/>
    </source>
</evidence>
<dbReference type="GO" id="GO:0008757">
    <property type="term" value="F:S-adenosylmethionine-dependent methyltransferase activity"/>
    <property type="evidence" value="ECO:0007669"/>
    <property type="project" value="InterPro"/>
</dbReference>
<dbReference type="InterPro" id="IPR029063">
    <property type="entry name" value="SAM-dependent_MTases_sf"/>
</dbReference>
<dbReference type="OrthoDB" id="66144at2759"/>
<feature type="domain" description="Methyltransferase type 11" evidence="4">
    <location>
        <begin position="50"/>
        <end position="148"/>
    </location>
</feature>
<accession>A0A9P3G2Z3</accession>
<dbReference type="EMBL" id="BPQB01000005">
    <property type="protein sequence ID" value="GJE86924.1"/>
    <property type="molecule type" value="Genomic_DNA"/>
</dbReference>
<evidence type="ECO:0000259" key="4">
    <source>
        <dbReference type="Pfam" id="PF08241"/>
    </source>
</evidence>
<dbReference type="GO" id="GO:0032259">
    <property type="term" value="P:methylation"/>
    <property type="evidence" value="ECO:0007669"/>
    <property type="project" value="UniProtKB-KW"/>
</dbReference>
<keyword evidence="6" id="KW-1185">Reference proteome</keyword>
<sequence>MTSTPVHQIAQKGFGTGTNELYDRARPSYRSEAISHIRKVVRGSPPLNVLEIGAGTGIFTRALLAHPEWADAIAELRAVEPSAGMREQFTKTVHDARASVAEGTFDRTGVPDGWADVVIIAQAFHWCPDYDAASREFARVLKPDGVAALIWNLEDRDGARWVAQLRDRIEQHENGTPQFRLGLWRAAFDTAGYNAHFAAPEETVWSYALLGTEGIVVDRACSKSYISVLPDAQKQQVVADVKDIVARGDDLVWTDKEKGEFEYPYKTYLVVAKKK</sequence>
<evidence type="ECO:0000256" key="2">
    <source>
        <dbReference type="ARBA" id="ARBA00022603"/>
    </source>
</evidence>
<dbReference type="PANTHER" id="PTHR44942:SF4">
    <property type="entry name" value="METHYLTRANSFERASE TYPE 11 DOMAIN-CONTAINING PROTEIN"/>
    <property type="match status" value="1"/>
</dbReference>
<evidence type="ECO:0000313" key="5">
    <source>
        <dbReference type="EMBL" id="GJE86924.1"/>
    </source>
</evidence>
<reference evidence="5 6" key="1">
    <citation type="submission" date="2021-08" db="EMBL/GenBank/DDBJ databases">
        <title>Draft Genome Sequence of Phanerochaete sordida strain YK-624.</title>
        <authorList>
            <person name="Mori T."/>
            <person name="Dohra H."/>
            <person name="Suzuki T."/>
            <person name="Kawagishi H."/>
            <person name="Hirai H."/>
        </authorList>
    </citation>
    <scope>NUCLEOTIDE SEQUENCE [LARGE SCALE GENOMIC DNA]</scope>
    <source>
        <strain evidence="5 6">YK-624</strain>
    </source>
</reference>
<name>A0A9P3G2Z3_9APHY</name>
<dbReference type="InterPro" id="IPR051052">
    <property type="entry name" value="Diverse_substrate_MTase"/>
</dbReference>
<dbReference type="Proteomes" id="UP000703269">
    <property type="component" value="Unassembled WGS sequence"/>
</dbReference>
<dbReference type="SUPFAM" id="SSF53335">
    <property type="entry name" value="S-adenosyl-L-methionine-dependent methyltransferases"/>
    <property type="match status" value="1"/>
</dbReference>
<dbReference type="CDD" id="cd02440">
    <property type="entry name" value="AdoMet_MTases"/>
    <property type="match status" value="1"/>
</dbReference>